<keyword evidence="7" id="KW-0460">Magnesium</keyword>
<accession>A0AAU7V5E4</accession>
<dbReference type="Gene3D" id="3.40.980.10">
    <property type="entry name" value="MoaB/Mog-like domain"/>
    <property type="match status" value="1"/>
</dbReference>
<evidence type="ECO:0000256" key="1">
    <source>
        <dbReference type="ARBA" id="ARBA00002901"/>
    </source>
</evidence>
<comment type="catalytic activity">
    <reaction evidence="6">
        <text>adenylyl-molybdopterin + molybdate = Mo-molybdopterin + AMP + H(+)</text>
        <dbReference type="Rhea" id="RHEA:35047"/>
        <dbReference type="ChEBI" id="CHEBI:15378"/>
        <dbReference type="ChEBI" id="CHEBI:36264"/>
        <dbReference type="ChEBI" id="CHEBI:62727"/>
        <dbReference type="ChEBI" id="CHEBI:71302"/>
        <dbReference type="ChEBI" id="CHEBI:456215"/>
        <dbReference type="EC" id="2.10.1.1"/>
    </reaction>
</comment>
<dbReference type="PANTHER" id="PTHR10192:SF5">
    <property type="entry name" value="GEPHYRIN"/>
    <property type="match status" value="1"/>
</dbReference>
<dbReference type="NCBIfam" id="TIGR00177">
    <property type="entry name" value="molyb_syn"/>
    <property type="match status" value="1"/>
</dbReference>
<dbReference type="Gene3D" id="2.40.340.10">
    <property type="entry name" value="MoeA, C-terminal, domain IV"/>
    <property type="match status" value="1"/>
</dbReference>
<dbReference type="Gene3D" id="3.90.105.10">
    <property type="entry name" value="Molybdopterin biosynthesis moea protein, domain 2"/>
    <property type="match status" value="1"/>
</dbReference>
<keyword evidence="7" id="KW-0479">Metal-binding</keyword>
<reference evidence="9" key="1">
    <citation type="submission" date="2023-11" db="EMBL/GenBank/DDBJ databases">
        <title>Scrofimicrobium hongkongense sp. nov., isolated from a patient with peritonitis.</title>
        <authorList>
            <person name="Lao H.Y."/>
            <person name="Wong A.Y.P."/>
            <person name="Ng T.L."/>
            <person name="Wong R.Y.L."/>
            <person name="Yau M.C.Y."/>
            <person name="Lam J.Y.W."/>
            <person name="Siu G.K.H."/>
        </authorList>
    </citation>
    <scope>NUCLEOTIDE SEQUENCE</scope>
    <source>
        <strain evidence="9">R131</strain>
    </source>
</reference>
<proteinExistence type="inferred from homology"/>
<dbReference type="Pfam" id="PF03453">
    <property type="entry name" value="MoeA_N"/>
    <property type="match status" value="1"/>
</dbReference>
<evidence type="ECO:0000256" key="2">
    <source>
        <dbReference type="ARBA" id="ARBA00005046"/>
    </source>
</evidence>
<gene>
    <name evidence="9" type="ORF">SAC06_06095</name>
</gene>
<comment type="cofactor">
    <cofactor evidence="7">
        <name>Mg(2+)</name>
        <dbReference type="ChEBI" id="CHEBI:18420"/>
    </cofactor>
</comment>
<sequence length="415" mass="43717">MSDAPERRDRQPKIKIAEYLQQVRSLAERFAIQEREEVELAAARGRVLAQAITAGVDIPGFANSAMDGYAVRAADLEEVPARLRIVGEQPAGPARDVAVGAGEAVRIMTGAPLPAGADTVVQSELTEEDDGQVVIGEAVRPGANVRHPGEDVSSGETVLVQGTRLAGRQLSAAAAVGTSRVQVVRQPVLGVLSTGDELVPPGGVLAPGQIYESNSYLLAGLAEESGARVIRRHAVADRPEELAVVLDELTSQCDAVLLSGGVSVGRFDVVRNLLDGEAESTFHRVSLQPGKPQGYAVWKGTPLLAFPGNPVGAFISFHVFGRPFIRTLTGQVNPQTPRRQIRAGASWKSPQGRSQYVPGRVRLNAAGQVVFEPTSAHGSGSHLVATLAQASALCVIPADVEFVQAGQLVDVEDIL</sequence>
<feature type="domain" description="MoaB/Mog" evidence="8">
    <location>
        <begin position="190"/>
        <end position="327"/>
    </location>
</feature>
<organism evidence="9">
    <name type="scientific">Scrofimicrobium appendicitidis</name>
    <dbReference type="NCBI Taxonomy" id="3079930"/>
    <lineage>
        <taxon>Bacteria</taxon>
        <taxon>Bacillati</taxon>
        <taxon>Actinomycetota</taxon>
        <taxon>Actinomycetes</taxon>
        <taxon>Actinomycetales</taxon>
        <taxon>Actinomycetaceae</taxon>
        <taxon>Scrofimicrobium</taxon>
    </lineage>
</organism>
<comment type="pathway">
    <text evidence="2 7">Cofactor biosynthesis; molybdopterin biosynthesis.</text>
</comment>
<dbReference type="Gene3D" id="2.170.190.11">
    <property type="entry name" value="Molybdopterin biosynthesis moea protein, domain 3"/>
    <property type="match status" value="1"/>
</dbReference>
<dbReference type="InterPro" id="IPR038987">
    <property type="entry name" value="MoeA-like"/>
</dbReference>
<name>A0AAU7V5E4_9ACTO</name>
<comment type="function">
    <text evidence="1 7">Catalyzes the insertion of molybdate into adenylated molybdopterin with the concomitant release of AMP.</text>
</comment>
<dbReference type="SUPFAM" id="SSF63867">
    <property type="entry name" value="MoeA C-terminal domain-like"/>
    <property type="match status" value="1"/>
</dbReference>
<dbReference type="RefSeq" id="WP_350257428.1">
    <property type="nucleotide sequence ID" value="NZ_CP138335.1"/>
</dbReference>
<evidence type="ECO:0000256" key="6">
    <source>
        <dbReference type="ARBA" id="ARBA00047317"/>
    </source>
</evidence>
<dbReference type="InterPro" id="IPR036425">
    <property type="entry name" value="MoaB/Mog-like_dom_sf"/>
</dbReference>
<dbReference type="KEGG" id="sapp:SAC06_06095"/>
<evidence type="ECO:0000259" key="8">
    <source>
        <dbReference type="SMART" id="SM00852"/>
    </source>
</evidence>
<evidence type="ECO:0000256" key="7">
    <source>
        <dbReference type="RuleBase" id="RU365090"/>
    </source>
</evidence>
<dbReference type="GO" id="GO:0005829">
    <property type="term" value="C:cytosol"/>
    <property type="evidence" value="ECO:0007669"/>
    <property type="project" value="TreeGrafter"/>
</dbReference>
<evidence type="ECO:0000256" key="5">
    <source>
        <dbReference type="ARBA" id="ARBA00023150"/>
    </source>
</evidence>
<dbReference type="CDD" id="cd00887">
    <property type="entry name" value="MoeA"/>
    <property type="match status" value="1"/>
</dbReference>
<dbReference type="GO" id="GO:0061599">
    <property type="term" value="F:molybdopterin molybdotransferase activity"/>
    <property type="evidence" value="ECO:0007669"/>
    <property type="project" value="UniProtKB-UniRule"/>
</dbReference>
<dbReference type="EC" id="2.10.1.1" evidence="7"/>
<dbReference type="InterPro" id="IPR005110">
    <property type="entry name" value="MoeA_linker/N"/>
</dbReference>
<dbReference type="Pfam" id="PF03454">
    <property type="entry name" value="MoeA_C"/>
    <property type="match status" value="1"/>
</dbReference>
<evidence type="ECO:0000256" key="3">
    <source>
        <dbReference type="ARBA" id="ARBA00010763"/>
    </source>
</evidence>
<dbReference type="Pfam" id="PF00994">
    <property type="entry name" value="MoCF_biosynth"/>
    <property type="match status" value="1"/>
</dbReference>
<dbReference type="InterPro" id="IPR036688">
    <property type="entry name" value="MoeA_C_domain_IV_sf"/>
</dbReference>
<protein>
    <recommendedName>
        <fullName evidence="7">Molybdopterin molybdenumtransferase</fullName>
        <ecNumber evidence="7">2.10.1.1</ecNumber>
    </recommendedName>
</protein>
<evidence type="ECO:0000256" key="4">
    <source>
        <dbReference type="ARBA" id="ARBA00022505"/>
    </source>
</evidence>
<dbReference type="FunFam" id="2.170.190.11:FF:000004">
    <property type="entry name" value="Molybdopterin molybdenumtransferase"/>
    <property type="match status" value="1"/>
</dbReference>
<keyword evidence="4 7" id="KW-0500">Molybdenum</keyword>
<dbReference type="GO" id="GO:0006777">
    <property type="term" value="P:Mo-molybdopterin cofactor biosynthetic process"/>
    <property type="evidence" value="ECO:0007669"/>
    <property type="project" value="UniProtKB-UniRule"/>
</dbReference>
<dbReference type="SUPFAM" id="SSF63882">
    <property type="entry name" value="MoeA N-terminal region -like"/>
    <property type="match status" value="1"/>
</dbReference>
<comment type="similarity">
    <text evidence="3 7">Belongs to the MoeA family.</text>
</comment>
<dbReference type="SMART" id="SM00852">
    <property type="entry name" value="MoCF_biosynth"/>
    <property type="match status" value="1"/>
</dbReference>
<dbReference type="InterPro" id="IPR001453">
    <property type="entry name" value="MoaB/Mog_dom"/>
</dbReference>
<dbReference type="PANTHER" id="PTHR10192">
    <property type="entry name" value="MOLYBDOPTERIN BIOSYNTHESIS PROTEIN"/>
    <property type="match status" value="1"/>
</dbReference>
<dbReference type="AlphaFoldDB" id="A0AAU7V5E4"/>
<keyword evidence="7" id="KW-0808">Transferase</keyword>
<keyword evidence="5 7" id="KW-0501">Molybdenum cofactor biosynthesis</keyword>
<dbReference type="EMBL" id="CP138335">
    <property type="protein sequence ID" value="XBW07222.1"/>
    <property type="molecule type" value="Genomic_DNA"/>
</dbReference>
<evidence type="ECO:0000313" key="9">
    <source>
        <dbReference type="EMBL" id="XBW07222.1"/>
    </source>
</evidence>
<dbReference type="SUPFAM" id="SSF53218">
    <property type="entry name" value="Molybdenum cofactor biosynthesis proteins"/>
    <property type="match status" value="1"/>
</dbReference>
<dbReference type="NCBIfam" id="NF045515">
    <property type="entry name" value="Glp_gephyrin"/>
    <property type="match status" value="1"/>
</dbReference>
<dbReference type="GO" id="GO:0046872">
    <property type="term" value="F:metal ion binding"/>
    <property type="evidence" value="ECO:0007669"/>
    <property type="project" value="UniProtKB-UniRule"/>
</dbReference>
<dbReference type="InterPro" id="IPR005111">
    <property type="entry name" value="MoeA_C_domain_IV"/>
</dbReference>
<dbReference type="InterPro" id="IPR036135">
    <property type="entry name" value="MoeA_linker/N_sf"/>
</dbReference>